<evidence type="ECO:0000256" key="7">
    <source>
        <dbReference type="SAM" id="Phobius"/>
    </source>
</evidence>
<proteinExistence type="inferred from homology"/>
<comment type="subcellular location">
    <subcellularLocation>
        <location evidence="1">Membrane</location>
        <topology evidence="1">Multi-pass membrane protein</topology>
    </subcellularLocation>
</comment>
<name>A0A084B9H8_STACB</name>
<feature type="transmembrane region" description="Helical" evidence="7">
    <location>
        <begin position="21"/>
        <end position="43"/>
    </location>
</feature>
<feature type="transmembrane region" description="Helical" evidence="7">
    <location>
        <begin position="159"/>
        <end position="179"/>
    </location>
</feature>
<dbReference type="OrthoDB" id="5398233at2759"/>
<organism evidence="9 10">
    <name type="scientific">Stachybotrys chartarum (strain CBS 109288 / IBT 7711)</name>
    <name type="common">Toxic black mold</name>
    <name type="synonym">Stilbospora chartarum</name>
    <dbReference type="NCBI Taxonomy" id="1280523"/>
    <lineage>
        <taxon>Eukaryota</taxon>
        <taxon>Fungi</taxon>
        <taxon>Dikarya</taxon>
        <taxon>Ascomycota</taxon>
        <taxon>Pezizomycotina</taxon>
        <taxon>Sordariomycetes</taxon>
        <taxon>Hypocreomycetidae</taxon>
        <taxon>Hypocreales</taxon>
        <taxon>Stachybotryaceae</taxon>
        <taxon>Stachybotrys</taxon>
    </lineage>
</organism>
<feature type="transmembrane region" description="Helical" evidence="7">
    <location>
        <begin position="200"/>
        <end position="218"/>
    </location>
</feature>
<feature type="region of interest" description="Disordered" evidence="6">
    <location>
        <begin position="461"/>
        <end position="553"/>
    </location>
</feature>
<keyword evidence="2 7" id="KW-0812">Transmembrane</keyword>
<keyword evidence="3 7" id="KW-1133">Transmembrane helix</keyword>
<protein>
    <recommendedName>
        <fullName evidence="8">Rhodopsin domain-containing protein</fullName>
    </recommendedName>
</protein>
<evidence type="ECO:0000313" key="9">
    <source>
        <dbReference type="EMBL" id="KEY74207.1"/>
    </source>
</evidence>
<feature type="transmembrane region" description="Helical" evidence="7">
    <location>
        <begin position="55"/>
        <end position="76"/>
    </location>
</feature>
<feature type="transmembrane region" description="Helical" evidence="7">
    <location>
        <begin position="97"/>
        <end position="116"/>
    </location>
</feature>
<feature type="transmembrane region" description="Helical" evidence="7">
    <location>
        <begin position="313"/>
        <end position="334"/>
    </location>
</feature>
<dbReference type="AlphaFoldDB" id="A0A084B9H8"/>
<accession>A0A084B9H8</accession>
<dbReference type="PANTHER" id="PTHR33048">
    <property type="entry name" value="PTH11-LIKE INTEGRAL MEMBRANE PROTEIN (AFU_ORTHOLOGUE AFUA_5G11245)"/>
    <property type="match status" value="1"/>
</dbReference>
<evidence type="ECO:0000259" key="8">
    <source>
        <dbReference type="Pfam" id="PF20684"/>
    </source>
</evidence>
<dbReference type="EMBL" id="KL647645">
    <property type="protein sequence ID" value="KEY74207.1"/>
    <property type="molecule type" value="Genomic_DNA"/>
</dbReference>
<evidence type="ECO:0000256" key="2">
    <source>
        <dbReference type="ARBA" id="ARBA00022692"/>
    </source>
</evidence>
<feature type="compositionally biased region" description="Low complexity" evidence="6">
    <location>
        <begin position="468"/>
        <end position="484"/>
    </location>
</feature>
<dbReference type="Pfam" id="PF20684">
    <property type="entry name" value="Fung_rhodopsin"/>
    <property type="match status" value="1"/>
</dbReference>
<dbReference type="InterPro" id="IPR052337">
    <property type="entry name" value="SAT4-like"/>
</dbReference>
<feature type="domain" description="Rhodopsin" evidence="8">
    <location>
        <begin position="170"/>
        <end position="300"/>
    </location>
</feature>
<gene>
    <name evidence="9" type="ORF">S7711_00364</name>
</gene>
<evidence type="ECO:0000256" key="5">
    <source>
        <dbReference type="ARBA" id="ARBA00038359"/>
    </source>
</evidence>
<dbReference type="GO" id="GO:0016020">
    <property type="term" value="C:membrane"/>
    <property type="evidence" value="ECO:0007669"/>
    <property type="project" value="UniProtKB-SubCell"/>
</dbReference>
<evidence type="ECO:0000256" key="4">
    <source>
        <dbReference type="ARBA" id="ARBA00023136"/>
    </source>
</evidence>
<sequence length="553" mass="61939">MSLYSEAPLWREFRFDKPSLLVCWWITLFCTVIILLRVAGRFIRTERLFIEDKIAALALVPLYGRMAMVHIVLLYGTNNVSPGDHVLSQQELRNREIGSRLVLVSRILYAATYVWLEANLLLPCLSLAHDCLTGTRLSLSQKYSRLGNFLSHHVSHGTVVPRMLIYLCNSLWILKSSILEFLGRLTGLGWERFHRSTLSIFRWTLVGTFAMVVISDLAECQPFDHYWQILPDPGGQCRQGYVQLITMGVCNVVTDLMLVAFPIPLIVGSHLSIKKKVQLSLLFSLSLFVVGVTLFRIPHIIWQDGRQQYRSLLASVELLFATASSNSLVLGSFVRDRGVKKQKFRQTSEAEPYNRTPNFRRPALQRFWGSDEDLVRDMGITLDPELGDRRDSAGHDAATFITEHFKDDPMRWGGLHRQRSHAERSDDSLLPHDQFIGGAGSSTPPRKISFLDMGGLLGGPKSFDDCEASPSQPRPLASLPASSSGVRRGSTALLQDIGGLLGPPSPNGRKYSRSKPSRSPPDLQPVPLESHENSLLSRRNNAPVLMDMGGLLK</sequence>
<feature type="transmembrane region" description="Helical" evidence="7">
    <location>
        <begin position="279"/>
        <end position="301"/>
    </location>
</feature>
<dbReference type="PANTHER" id="PTHR33048:SF19">
    <property type="entry name" value="MEMBRANE PROTEIN PTH11-LIKE, PUTATIVE (AFU_ORTHOLOGUE AFUA_1G14080)-RELATED"/>
    <property type="match status" value="1"/>
</dbReference>
<dbReference type="Proteomes" id="UP000028045">
    <property type="component" value="Unassembled WGS sequence"/>
</dbReference>
<evidence type="ECO:0000256" key="3">
    <source>
        <dbReference type="ARBA" id="ARBA00022989"/>
    </source>
</evidence>
<evidence type="ECO:0000256" key="1">
    <source>
        <dbReference type="ARBA" id="ARBA00004141"/>
    </source>
</evidence>
<dbReference type="HOGENOM" id="CLU_019101_1_2_1"/>
<keyword evidence="10" id="KW-1185">Reference proteome</keyword>
<feature type="transmembrane region" description="Helical" evidence="7">
    <location>
        <begin position="241"/>
        <end position="267"/>
    </location>
</feature>
<feature type="region of interest" description="Disordered" evidence="6">
    <location>
        <begin position="411"/>
        <end position="447"/>
    </location>
</feature>
<evidence type="ECO:0000313" key="10">
    <source>
        <dbReference type="Proteomes" id="UP000028045"/>
    </source>
</evidence>
<dbReference type="InterPro" id="IPR049326">
    <property type="entry name" value="Rhodopsin_dom_fungi"/>
</dbReference>
<feature type="compositionally biased region" description="Basic and acidic residues" evidence="6">
    <location>
        <begin position="420"/>
        <end position="430"/>
    </location>
</feature>
<evidence type="ECO:0000256" key="6">
    <source>
        <dbReference type="SAM" id="MobiDB-lite"/>
    </source>
</evidence>
<reference evidence="9 10" key="1">
    <citation type="journal article" date="2014" name="BMC Genomics">
        <title>Comparative genome sequencing reveals chemotype-specific gene clusters in the toxigenic black mold Stachybotrys.</title>
        <authorList>
            <person name="Semeiks J."/>
            <person name="Borek D."/>
            <person name="Otwinowski Z."/>
            <person name="Grishin N.V."/>
        </authorList>
    </citation>
    <scope>NUCLEOTIDE SEQUENCE [LARGE SCALE GENOMIC DNA]</scope>
    <source>
        <strain evidence="10">CBS 109288 / IBT 7711</strain>
    </source>
</reference>
<keyword evidence="4 7" id="KW-0472">Membrane</keyword>
<comment type="similarity">
    <text evidence="5">Belongs to the SAT4 family.</text>
</comment>